<dbReference type="Pfam" id="PF03330">
    <property type="entry name" value="DPBB_1"/>
    <property type="match status" value="1"/>
</dbReference>
<sequence precursor="true">MKSRIALSIAPILMITFAHQAANAATTPEKTVHHARTAAVTHRHGKSRVAMASLRHSRHVHVHHLAMRHVHGRHVQVAHAVTDSDGWNPEVANISYPSGSKPIGASVHLTSFTEPQDASTATASGIETASIQTGVASYYGGRHNGRRTSSGRIFNEHEMTAAHATLPFGTKVLVKVPGSDRSVVVTITDRLYSSHRIIDLSEGAAERLGIMRQGLAMVTLTPED</sequence>
<dbReference type="HAMAP" id="MF_02071">
    <property type="entry name" value="RlpA"/>
    <property type="match status" value="1"/>
</dbReference>
<dbReference type="CDD" id="cd22268">
    <property type="entry name" value="DPBB_RlpA-like"/>
    <property type="match status" value="1"/>
</dbReference>
<evidence type="ECO:0000259" key="5">
    <source>
        <dbReference type="Pfam" id="PF03330"/>
    </source>
</evidence>
<keyword evidence="2 3" id="KW-0961">Cell wall biogenesis/degradation</keyword>
<feature type="domain" description="RlpA-like protein double-psi beta-barrel" evidence="5">
    <location>
        <begin position="132"/>
        <end position="219"/>
    </location>
</feature>
<dbReference type="GO" id="GO:0071555">
    <property type="term" value="P:cell wall organization"/>
    <property type="evidence" value="ECO:0007669"/>
    <property type="project" value="UniProtKB-KW"/>
</dbReference>
<proteinExistence type="inferred from homology"/>
<feature type="signal peptide" evidence="3">
    <location>
        <begin position="1"/>
        <end position="24"/>
    </location>
</feature>
<dbReference type="AlphaFoldDB" id="A0A963YPD2"/>
<keyword evidence="7" id="KW-1185">Reference proteome</keyword>
<dbReference type="PANTHER" id="PTHR34183:SF8">
    <property type="entry name" value="ENDOLYTIC PEPTIDOGLYCAN TRANSGLYCOSYLASE RLPA-RELATED"/>
    <property type="match status" value="1"/>
</dbReference>
<feature type="chain" id="PRO_5038195620" description="Endolytic peptidoglycan transglycosylase RlpA" evidence="3">
    <location>
        <begin position="25"/>
        <end position="224"/>
    </location>
</feature>
<evidence type="ECO:0000256" key="3">
    <source>
        <dbReference type="HAMAP-Rule" id="MF_02071"/>
    </source>
</evidence>
<comment type="caution">
    <text evidence="6">The sequence shown here is derived from an EMBL/GenBank/DDBJ whole genome shotgun (WGS) entry which is preliminary data.</text>
</comment>
<dbReference type="NCBIfam" id="TIGR00413">
    <property type="entry name" value="rlpA"/>
    <property type="match status" value="1"/>
</dbReference>
<name>A0A963YPD2_9PROT</name>
<evidence type="ECO:0000256" key="1">
    <source>
        <dbReference type="ARBA" id="ARBA00023239"/>
    </source>
</evidence>
<dbReference type="RefSeq" id="WP_227320218.1">
    <property type="nucleotide sequence ID" value="NZ_JAESVB010000002.1"/>
</dbReference>
<keyword evidence="1 3" id="KW-0456">Lyase</keyword>
<keyword evidence="3" id="KW-0732">Signal</keyword>
<dbReference type="GO" id="GO:0008932">
    <property type="term" value="F:lytic endotransglycosylase activity"/>
    <property type="evidence" value="ECO:0007669"/>
    <property type="project" value="UniProtKB-UniRule"/>
</dbReference>
<protein>
    <recommendedName>
        <fullName evidence="3">Endolytic peptidoglycan transglycosylase RlpA</fullName>
        <ecNumber evidence="3">4.2.2.-</ecNumber>
    </recommendedName>
</protein>
<reference evidence="6" key="1">
    <citation type="journal article" date="2021" name="Microorganisms">
        <title>Acidisoma silvae sp. nov. and Acidisomacellulosilytica sp. nov., Two Acidophilic Bacteria Isolated from Decaying Wood, Hydrolyzing Cellulose and Producing Poly-3-hydroxybutyrate.</title>
        <authorList>
            <person name="Mieszkin S."/>
            <person name="Pouder E."/>
            <person name="Uroz S."/>
            <person name="Simon-Colin C."/>
            <person name="Alain K."/>
        </authorList>
    </citation>
    <scope>NUCLEOTIDE SEQUENCE</scope>
    <source>
        <strain evidence="6">HW T2.11</strain>
    </source>
</reference>
<organism evidence="6 7">
    <name type="scientific">Acidisoma silvae</name>
    <dbReference type="NCBI Taxonomy" id="2802396"/>
    <lineage>
        <taxon>Bacteria</taxon>
        <taxon>Pseudomonadati</taxon>
        <taxon>Pseudomonadota</taxon>
        <taxon>Alphaproteobacteria</taxon>
        <taxon>Acetobacterales</taxon>
        <taxon>Acidocellaceae</taxon>
        <taxon>Acidisoma</taxon>
    </lineage>
</organism>
<dbReference type="GO" id="GO:0000270">
    <property type="term" value="P:peptidoglycan metabolic process"/>
    <property type="evidence" value="ECO:0007669"/>
    <property type="project" value="UniProtKB-UniRule"/>
</dbReference>
<evidence type="ECO:0000313" key="6">
    <source>
        <dbReference type="EMBL" id="MCB8874549.1"/>
    </source>
</evidence>
<comment type="function">
    <text evidence="3">Lytic transglycosylase with a strong preference for naked glycan strands that lack stem peptides.</text>
</comment>
<dbReference type="InterPro" id="IPR034718">
    <property type="entry name" value="RlpA"/>
</dbReference>
<evidence type="ECO:0000256" key="2">
    <source>
        <dbReference type="ARBA" id="ARBA00023316"/>
    </source>
</evidence>
<evidence type="ECO:0000313" key="7">
    <source>
        <dbReference type="Proteomes" id="UP000708298"/>
    </source>
</evidence>
<gene>
    <name evidence="3" type="primary">rlpA</name>
    <name evidence="6" type="ORF">ASILVAE211_05070</name>
</gene>
<dbReference type="Proteomes" id="UP000708298">
    <property type="component" value="Unassembled WGS sequence"/>
</dbReference>
<dbReference type="EC" id="4.2.2.-" evidence="3"/>
<dbReference type="SUPFAM" id="SSF50685">
    <property type="entry name" value="Barwin-like endoglucanases"/>
    <property type="match status" value="1"/>
</dbReference>
<dbReference type="InterPro" id="IPR009009">
    <property type="entry name" value="RlpA-like_DPBB"/>
</dbReference>
<accession>A0A963YPD2</accession>
<dbReference type="EMBL" id="JAESVB010000002">
    <property type="protein sequence ID" value="MCB8874549.1"/>
    <property type="molecule type" value="Genomic_DNA"/>
</dbReference>
<comment type="similarity">
    <text evidence="3 4">Belongs to the RlpA family.</text>
</comment>
<dbReference type="InterPro" id="IPR012997">
    <property type="entry name" value="RplA"/>
</dbReference>
<evidence type="ECO:0000256" key="4">
    <source>
        <dbReference type="RuleBase" id="RU003495"/>
    </source>
</evidence>
<dbReference type="PANTHER" id="PTHR34183">
    <property type="entry name" value="ENDOLYTIC PEPTIDOGLYCAN TRANSGLYCOSYLASE RLPA"/>
    <property type="match status" value="1"/>
</dbReference>
<dbReference type="Gene3D" id="2.40.40.10">
    <property type="entry name" value="RlpA-like domain"/>
    <property type="match status" value="1"/>
</dbReference>
<reference evidence="6" key="2">
    <citation type="submission" date="2021-01" db="EMBL/GenBank/DDBJ databases">
        <authorList>
            <person name="Mieszkin S."/>
            <person name="Pouder E."/>
            <person name="Alain K."/>
        </authorList>
    </citation>
    <scope>NUCLEOTIDE SEQUENCE</scope>
    <source>
        <strain evidence="6">HW T2.11</strain>
    </source>
</reference>
<dbReference type="InterPro" id="IPR036908">
    <property type="entry name" value="RlpA-like_sf"/>
</dbReference>